<evidence type="ECO:0000256" key="2">
    <source>
        <dbReference type="ARBA" id="ARBA00023242"/>
    </source>
</evidence>
<comment type="subcellular location">
    <subcellularLocation>
        <location evidence="1">Nucleus</location>
    </subcellularLocation>
</comment>
<keyword evidence="2" id="KW-0539">Nucleus</keyword>
<comment type="caution">
    <text evidence="4">The sequence shown here is derived from an EMBL/GenBank/DDBJ whole genome shotgun (WGS) entry which is preliminary data.</text>
</comment>
<protein>
    <recommendedName>
        <fullName evidence="3">Xylanolytic transcriptional activator regulatory domain-containing protein</fullName>
    </recommendedName>
</protein>
<gene>
    <name evidence="4" type="ORF">AAFC00_005644</name>
</gene>
<dbReference type="Proteomes" id="UP001562354">
    <property type="component" value="Unassembled WGS sequence"/>
</dbReference>
<reference evidence="4 5" key="1">
    <citation type="submission" date="2024-07" db="EMBL/GenBank/DDBJ databases">
        <title>Draft sequence of the Neodothiora populina.</title>
        <authorList>
            <person name="Drown D.D."/>
            <person name="Schuette U.S."/>
            <person name="Buechlein A.B."/>
            <person name="Rusch D.R."/>
            <person name="Winton L.W."/>
            <person name="Adams G.A."/>
        </authorList>
    </citation>
    <scope>NUCLEOTIDE SEQUENCE [LARGE SCALE GENOMIC DNA]</scope>
    <source>
        <strain evidence="4 5">CPC 39397</strain>
    </source>
</reference>
<dbReference type="CDD" id="cd12148">
    <property type="entry name" value="fungal_TF_MHR"/>
    <property type="match status" value="1"/>
</dbReference>
<accession>A0ABR3PLL6</accession>
<dbReference type="PANTHER" id="PTHR31001:SF40">
    <property type="entry name" value="ZN(II)2CYS6 TRANSCRIPTION FACTOR (EUROFUNG)"/>
    <property type="match status" value="1"/>
</dbReference>
<dbReference type="RefSeq" id="XP_069203289.1">
    <property type="nucleotide sequence ID" value="XM_069348620.1"/>
</dbReference>
<dbReference type="EMBL" id="JBFMKM010000004">
    <property type="protein sequence ID" value="KAL1307017.1"/>
    <property type="molecule type" value="Genomic_DNA"/>
</dbReference>
<keyword evidence="5" id="KW-1185">Reference proteome</keyword>
<evidence type="ECO:0000256" key="1">
    <source>
        <dbReference type="ARBA" id="ARBA00004123"/>
    </source>
</evidence>
<evidence type="ECO:0000259" key="3">
    <source>
        <dbReference type="Pfam" id="PF04082"/>
    </source>
</evidence>
<evidence type="ECO:0000313" key="4">
    <source>
        <dbReference type="EMBL" id="KAL1307017.1"/>
    </source>
</evidence>
<name>A0ABR3PLL6_9PEZI</name>
<dbReference type="PANTHER" id="PTHR31001">
    <property type="entry name" value="UNCHARACTERIZED TRANSCRIPTIONAL REGULATORY PROTEIN"/>
    <property type="match status" value="1"/>
</dbReference>
<evidence type="ECO:0000313" key="5">
    <source>
        <dbReference type="Proteomes" id="UP001562354"/>
    </source>
</evidence>
<sequence>MQGETNSLVWRRLGDLATDVYAIAMNHDPEDIPGIPFFLAECRRKTFAAVYQLDKHIATVFDRPPRLSRHHSNSRMPLDVSNEELLVDVINREDMQFRLDSEGWNKDGQYSSATWVRLRYILGMFREEILEYPFLPATMRNGADLRDLSKRCHTTWESLPAHLCYTPGFWESGIPPAVCLMLTIVHLSYLQVDFQIYRMLGKSEREPLPQLLEFSAEILATLLQLGRSRDKAVFLHQDFSYLMLGFGLPSAIVLATALQANNMVGGQQVLPSCVSRSTLIRNLSVFIFHLESFGSHGEMNYSICAKASKVISRVLDGVLDSPNLASAHSSDPHSSFDIHEDTSTAVIPPAEPLSPDGGSIGAVDLPILDDEGLDEFNLPDWVSQIDWTGTSGQWSTF</sequence>
<organism evidence="4 5">
    <name type="scientific">Neodothiora populina</name>
    <dbReference type="NCBI Taxonomy" id="2781224"/>
    <lineage>
        <taxon>Eukaryota</taxon>
        <taxon>Fungi</taxon>
        <taxon>Dikarya</taxon>
        <taxon>Ascomycota</taxon>
        <taxon>Pezizomycotina</taxon>
        <taxon>Dothideomycetes</taxon>
        <taxon>Dothideomycetidae</taxon>
        <taxon>Dothideales</taxon>
        <taxon>Dothioraceae</taxon>
        <taxon>Neodothiora</taxon>
    </lineage>
</organism>
<dbReference type="InterPro" id="IPR007219">
    <property type="entry name" value="XnlR_reg_dom"/>
</dbReference>
<dbReference type="GeneID" id="95979343"/>
<feature type="domain" description="Xylanolytic transcriptional activator regulatory" evidence="3">
    <location>
        <begin position="7"/>
        <end position="84"/>
    </location>
</feature>
<proteinExistence type="predicted"/>
<dbReference type="Pfam" id="PF04082">
    <property type="entry name" value="Fungal_trans"/>
    <property type="match status" value="1"/>
</dbReference>
<dbReference type="InterPro" id="IPR050613">
    <property type="entry name" value="Sec_Metabolite_Reg"/>
</dbReference>